<feature type="domain" description="FAD/NAD(P)-binding" evidence="5">
    <location>
        <begin position="7"/>
        <end position="302"/>
    </location>
</feature>
<evidence type="ECO:0000259" key="6">
    <source>
        <dbReference type="Pfam" id="PF14759"/>
    </source>
</evidence>
<dbReference type="PANTHER" id="PTHR43557">
    <property type="entry name" value="APOPTOSIS-INDUCING FACTOR 1"/>
    <property type="match status" value="1"/>
</dbReference>
<dbReference type="InterPro" id="IPR023753">
    <property type="entry name" value="FAD/NAD-binding_dom"/>
</dbReference>
<protein>
    <submittedName>
        <fullName evidence="7">Ferredoxin</fullName>
    </submittedName>
</protein>
<keyword evidence="3" id="KW-0274">FAD</keyword>
<keyword evidence="4" id="KW-0560">Oxidoreductase</keyword>
<dbReference type="PANTHER" id="PTHR43557:SF2">
    <property type="entry name" value="RIESKE DOMAIN-CONTAINING PROTEIN-RELATED"/>
    <property type="match status" value="1"/>
</dbReference>
<dbReference type="GO" id="GO:0016651">
    <property type="term" value="F:oxidoreductase activity, acting on NAD(P)H"/>
    <property type="evidence" value="ECO:0007669"/>
    <property type="project" value="TreeGrafter"/>
</dbReference>
<sequence>MATEQTFVIVGAGLAGAKAAQTLREEGFEGGVTLIGAEPERPYERPPLSKGYLLGKEDRAAIHVHDEGWYRDNSVELLPGQTVTGLDRGRYEVELQDGRRIGYGKLLIATGSSPRRLDVPGADLEGVHYLRTVGDSERLREALRGGDRAVVVVGAGWIGLETAAAAREYDCEVTVVEPRPIPLEAALGPEMGAFFAGVHRRHGTGLRLGTGVTGFAGDGRVEAVVTDAGDEIRADMVIVGVGVRPNDELARQAGLPVDNGILVDQALRTDDPDIYAAGDVANAFNPLYGERIRAEHWANALNGGPAAARSMLGREVVYDRAPYFFTDQYDVGMEFSGWFAPGGYDEVVVRGDLEGQEFHAFWLSGGRVVAGMHVNRWDEGITPVQELIRSGSPVDRARLADPSVPFPDPTKT</sequence>
<feature type="domain" description="Reductase C-terminal" evidence="6">
    <location>
        <begin position="323"/>
        <end position="405"/>
    </location>
</feature>
<evidence type="ECO:0000259" key="5">
    <source>
        <dbReference type="Pfam" id="PF07992"/>
    </source>
</evidence>
<dbReference type="PRINTS" id="PR00411">
    <property type="entry name" value="PNDRDTASEI"/>
</dbReference>
<evidence type="ECO:0000256" key="4">
    <source>
        <dbReference type="ARBA" id="ARBA00023002"/>
    </source>
</evidence>
<dbReference type="InterPro" id="IPR016156">
    <property type="entry name" value="FAD/NAD-linked_Rdtase_dimer_sf"/>
</dbReference>
<accession>A0A8J3SIG8</accession>
<keyword evidence="2" id="KW-0285">Flavoprotein</keyword>
<dbReference type="SUPFAM" id="SSF55424">
    <property type="entry name" value="FAD/NAD-linked reductases, dimerisation (C-terminal) domain"/>
    <property type="match status" value="1"/>
</dbReference>
<dbReference type="InterPro" id="IPR036188">
    <property type="entry name" value="FAD/NAD-bd_sf"/>
</dbReference>
<evidence type="ECO:0000256" key="3">
    <source>
        <dbReference type="ARBA" id="ARBA00022827"/>
    </source>
</evidence>
<keyword evidence="8" id="KW-1185">Reference proteome</keyword>
<dbReference type="PRINTS" id="PR00368">
    <property type="entry name" value="FADPNR"/>
</dbReference>
<evidence type="ECO:0000256" key="1">
    <source>
        <dbReference type="ARBA" id="ARBA00001974"/>
    </source>
</evidence>
<gene>
    <name evidence="7" type="ORF">Psi01_08980</name>
</gene>
<evidence type="ECO:0000313" key="8">
    <source>
        <dbReference type="Proteomes" id="UP000619788"/>
    </source>
</evidence>
<name>A0A8J3SIG8_9ACTN</name>
<reference evidence="7 8" key="1">
    <citation type="submission" date="2021-01" db="EMBL/GenBank/DDBJ databases">
        <title>Whole genome shotgun sequence of Planobispora siamensis NBRC 107568.</title>
        <authorList>
            <person name="Komaki H."/>
            <person name="Tamura T."/>
        </authorList>
    </citation>
    <scope>NUCLEOTIDE SEQUENCE [LARGE SCALE GENOMIC DNA]</scope>
    <source>
        <strain evidence="7 8">NBRC 107568</strain>
    </source>
</reference>
<dbReference type="Proteomes" id="UP000619788">
    <property type="component" value="Unassembled WGS sequence"/>
</dbReference>
<dbReference type="Gene3D" id="3.50.50.60">
    <property type="entry name" value="FAD/NAD(P)-binding domain"/>
    <property type="match status" value="2"/>
</dbReference>
<proteinExistence type="predicted"/>
<dbReference type="GO" id="GO:0005737">
    <property type="term" value="C:cytoplasm"/>
    <property type="evidence" value="ECO:0007669"/>
    <property type="project" value="TreeGrafter"/>
</dbReference>
<evidence type="ECO:0000313" key="7">
    <source>
        <dbReference type="EMBL" id="GIH90268.1"/>
    </source>
</evidence>
<dbReference type="RefSeq" id="WP_204062635.1">
    <property type="nucleotide sequence ID" value="NZ_BOOJ01000009.1"/>
</dbReference>
<dbReference type="Pfam" id="PF07992">
    <property type="entry name" value="Pyr_redox_2"/>
    <property type="match status" value="1"/>
</dbReference>
<dbReference type="AlphaFoldDB" id="A0A8J3SIG8"/>
<dbReference type="EMBL" id="BOOJ01000009">
    <property type="protein sequence ID" value="GIH90268.1"/>
    <property type="molecule type" value="Genomic_DNA"/>
</dbReference>
<organism evidence="7 8">
    <name type="scientific">Planobispora siamensis</name>
    <dbReference type="NCBI Taxonomy" id="936338"/>
    <lineage>
        <taxon>Bacteria</taxon>
        <taxon>Bacillati</taxon>
        <taxon>Actinomycetota</taxon>
        <taxon>Actinomycetes</taxon>
        <taxon>Streptosporangiales</taxon>
        <taxon>Streptosporangiaceae</taxon>
        <taxon>Planobispora</taxon>
    </lineage>
</organism>
<dbReference type="InterPro" id="IPR050446">
    <property type="entry name" value="FAD-oxidoreductase/Apoptosis"/>
</dbReference>
<comment type="caution">
    <text evidence="7">The sequence shown here is derived from an EMBL/GenBank/DDBJ whole genome shotgun (WGS) entry which is preliminary data.</text>
</comment>
<dbReference type="Gene3D" id="3.30.390.30">
    <property type="match status" value="1"/>
</dbReference>
<dbReference type="Pfam" id="PF14759">
    <property type="entry name" value="Reductase_C"/>
    <property type="match status" value="1"/>
</dbReference>
<dbReference type="SUPFAM" id="SSF51905">
    <property type="entry name" value="FAD/NAD(P)-binding domain"/>
    <property type="match status" value="2"/>
</dbReference>
<comment type="cofactor">
    <cofactor evidence="1">
        <name>FAD</name>
        <dbReference type="ChEBI" id="CHEBI:57692"/>
    </cofactor>
</comment>
<evidence type="ECO:0000256" key="2">
    <source>
        <dbReference type="ARBA" id="ARBA00022630"/>
    </source>
</evidence>
<dbReference type="InterPro" id="IPR028202">
    <property type="entry name" value="Reductase_C"/>
</dbReference>